<comment type="caution">
    <text evidence="7">The sequence shown here is derived from an EMBL/GenBank/DDBJ whole genome shotgun (WGS) entry which is preliminary data.</text>
</comment>
<proteinExistence type="inferred from homology"/>
<dbReference type="SUPFAM" id="SSF55920">
    <property type="entry name" value="Creatinase/aminopeptidase"/>
    <property type="match status" value="1"/>
</dbReference>
<dbReference type="GO" id="GO:0070006">
    <property type="term" value="F:metalloaminopeptidase activity"/>
    <property type="evidence" value="ECO:0007669"/>
    <property type="project" value="InterPro"/>
</dbReference>
<sequence length="593" mass="65261">MVASVSLSSIPLQDRPALVRQQFDRLGISGVIVTRGDEYLGEYVAPHSERLAWLTGFTGSAGLAILLEEAGCVFSDGRYTVQMAEQAPAALWETRHGGQHPPRQWLAEKAQGLRIGYDPRLTSQRDLSSWETDGIQLVPLSDNPIDMSWHDQPPSPANLIHHQPFEFTGETSRSKRDRLARQLHEAGQDAMILADCPSLAWLLNIRGSDIAMTPVAHAYGLLHADGSADIFADVTRFHDAPEDSGIRPFPPSELSKALQALAGKTVRLDPATTPVWFSMVLKDAGAHIADGPDLCTLPKAIKTTVEQDGNRRAHELDSIALARFLHWLEEHGPGHRETELADRLEAFRAMSPDYRGPSFETISAAGPNGAYPHYRAEAGHDSILQKNSVYLVDSGAQYPFGTTDITRTIWTGPDEAPAAIQKAFTAVLKGHIALSRQRFPMGLPGYRLDTLARAALWNQGLDFDHGTGHGIGSYLSVHEGPQSISVAPRPTGLVPGMILSNEPGYYEVGAYGIRIENLLLVRESSLPGTVRPSLEFEVLTHTPIDRRLIAMELLTAEERHWLDQYHATVLEKLLPLLEDELHPWLRQSCAPLL</sequence>
<dbReference type="InterPro" id="IPR033740">
    <property type="entry name" value="Pept_M24B"/>
</dbReference>
<dbReference type="FunFam" id="3.90.230.10:FF:000009">
    <property type="entry name" value="xaa-Pro aminopeptidase 2"/>
    <property type="match status" value="1"/>
</dbReference>
<dbReference type="SUPFAM" id="SSF53092">
    <property type="entry name" value="Creatinase/prolidase N-terminal domain"/>
    <property type="match status" value="1"/>
</dbReference>
<dbReference type="Pfam" id="PF00557">
    <property type="entry name" value="Peptidase_M24"/>
    <property type="match status" value="1"/>
</dbReference>
<dbReference type="InterPro" id="IPR050422">
    <property type="entry name" value="X-Pro_aminopeptidase_P"/>
</dbReference>
<feature type="domain" description="Peptidase M24 C-terminal" evidence="6">
    <location>
        <begin position="533"/>
        <end position="592"/>
    </location>
</feature>
<evidence type="ECO:0000256" key="1">
    <source>
        <dbReference type="ARBA" id="ARBA00008766"/>
    </source>
</evidence>
<comment type="similarity">
    <text evidence="1">Belongs to the peptidase M24B family.</text>
</comment>
<feature type="domain" description="Peptidase M24" evidence="4">
    <location>
        <begin position="311"/>
        <end position="523"/>
    </location>
</feature>
<evidence type="ECO:0000259" key="6">
    <source>
        <dbReference type="Pfam" id="PF16188"/>
    </source>
</evidence>
<evidence type="ECO:0000313" key="8">
    <source>
        <dbReference type="Proteomes" id="UP000027590"/>
    </source>
</evidence>
<dbReference type="PANTHER" id="PTHR43763:SF6">
    <property type="entry name" value="XAA-PRO AMINOPEPTIDASE 1"/>
    <property type="match status" value="1"/>
</dbReference>
<dbReference type="Proteomes" id="UP000027590">
    <property type="component" value="Unassembled WGS sequence"/>
</dbReference>
<dbReference type="GO" id="GO:0005737">
    <property type="term" value="C:cytoplasm"/>
    <property type="evidence" value="ECO:0007669"/>
    <property type="project" value="UniProtKB-ARBA"/>
</dbReference>
<keyword evidence="3 7" id="KW-0378">Hydrolase</keyword>
<dbReference type="CDD" id="cd01085">
    <property type="entry name" value="APP"/>
    <property type="match status" value="1"/>
</dbReference>
<evidence type="ECO:0000259" key="5">
    <source>
        <dbReference type="Pfam" id="PF01321"/>
    </source>
</evidence>
<dbReference type="Gene3D" id="3.40.350.10">
    <property type="entry name" value="Creatinase/prolidase N-terminal domain"/>
    <property type="match status" value="2"/>
</dbReference>
<dbReference type="GO" id="GO:0046872">
    <property type="term" value="F:metal ion binding"/>
    <property type="evidence" value="ECO:0007669"/>
    <property type="project" value="UniProtKB-KW"/>
</dbReference>
<dbReference type="Pfam" id="PF16189">
    <property type="entry name" value="Creatinase_N_2"/>
    <property type="match status" value="1"/>
</dbReference>
<dbReference type="AlphaFoldDB" id="A0A7U7J0T7"/>
<reference evidence="7 8" key="1">
    <citation type="journal article" date="2014" name="Genome Biol. Evol.">
        <title>Acetic acid bacteria genomes reveal functional traits for adaptation to life in insect guts.</title>
        <authorList>
            <person name="Chouaia B."/>
            <person name="Gaiarsa S."/>
            <person name="Crotti E."/>
            <person name="Comandatore F."/>
            <person name="Degli Esposti M."/>
            <person name="Ricci I."/>
            <person name="Alma A."/>
            <person name="Favia G."/>
            <person name="Bandi C."/>
            <person name="Daffonchio D."/>
        </authorList>
    </citation>
    <scope>NUCLEOTIDE SEQUENCE [LARGE SCALE GENOMIC DNA]</scope>
    <source>
        <strain evidence="8">AM169</strain>
    </source>
</reference>
<gene>
    <name evidence="7" type="ORF">SACS_1152</name>
</gene>
<evidence type="ECO:0000313" key="7">
    <source>
        <dbReference type="EMBL" id="CDG33890.1"/>
    </source>
</evidence>
<evidence type="ECO:0000256" key="2">
    <source>
        <dbReference type="ARBA" id="ARBA00022723"/>
    </source>
</evidence>
<dbReference type="EC" id="3.4.11.9" evidence="7"/>
<dbReference type="InterPro" id="IPR032416">
    <property type="entry name" value="Peptidase_M24_C"/>
</dbReference>
<keyword evidence="2" id="KW-0479">Metal-binding</keyword>
<evidence type="ECO:0000259" key="4">
    <source>
        <dbReference type="Pfam" id="PF00557"/>
    </source>
</evidence>
<keyword evidence="7" id="KW-0031">Aminopeptidase</keyword>
<dbReference type="InterPro" id="IPR036005">
    <property type="entry name" value="Creatinase/aminopeptidase-like"/>
</dbReference>
<reference evidence="7 8" key="2">
    <citation type="journal article" date="2014" name="PLoS ONE">
        <title>Evolution of mitochondria reconstructed from the energy metabolism of living bacteria.</title>
        <authorList>
            <person name="Degli Esposti M."/>
            <person name="Chouaia B."/>
            <person name="Comandatore F."/>
            <person name="Crotti E."/>
            <person name="Sassera D."/>
            <person name="Lievens P.M."/>
            <person name="Daffonchio D."/>
            <person name="Bandi C."/>
        </authorList>
    </citation>
    <scope>NUCLEOTIDE SEQUENCE [LARGE SCALE GENOMIC DNA]</scope>
    <source>
        <strain evidence="8">AM169</strain>
    </source>
</reference>
<keyword evidence="7" id="KW-0645">Protease</keyword>
<dbReference type="InterPro" id="IPR000587">
    <property type="entry name" value="Creatinase_N"/>
</dbReference>
<feature type="domain" description="Creatinase N-terminal" evidence="5">
    <location>
        <begin position="19"/>
        <end position="131"/>
    </location>
</feature>
<dbReference type="EMBL" id="CBLY010000006">
    <property type="protein sequence ID" value="CDG33890.1"/>
    <property type="molecule type" value="Genomic_DNA"/>
</dbReference>
<name>A0A7U7J0T7_9PROT</name>
<evidence type="ECO:0000256" key="3">
    <source>
        <dbReference type="ARBA" id="ARBA00022801"/>
    </source>
</evidence>
<dbReference type="Pfam" id="PF16188">
    <property type="entry name" value="Peptidase_M24_C"/>
    <property type="match status" value="1"/>
</dbReference>
<dbReference type="Gene3D" id="3.90.230.10">
    <property type="entry name" value="Creatinase/methionine aminopeptidase superfamily"/>
    <property type="match status" value="1"/>
</dbReference>
<dbReference type="InterPro" id="IPR000994">
    <property type="entry name" value="Pept_M24"/>
</dbReference>
<protein>
    <submittedName>
        <fullName evidence="7">Xaa-Pro aminopeptidase</fullName>
        <ecNumber evidence="7">3.4.11.9</ecNumber>
    </submittedName>
</protein>
<dbReference type="Pfam" id="PF01321">
    <property type="entry name" value="Creatinase_N"/>
    <property type="match status" value="1"/>
</dbReference>
<dbReference type="PANTHER" id="PTHR43763">
    <property type="entry name" value="XAA-PRO AMINOPEPTIDASE 1"/>
    <property type="match status" value="1"/>
</dbReference>
<dbReference type="InterPro" id="IPR029149">
    <property type="entry name" value="Creatin/AminoP/Spt16_N"/>
</dbReference>
<accession>A0A7U7J0T7</accession>
<organism evidence="7 8">
    <name type="scientific">Parasaccharibacter apium</name>
    <dbReference type="NCBI Taxonomy" id="1510841"/>
    <lineage>
        <taxon>Bacteria</taxon>
        <taxon>Pseudomonadati</taxon>
        <taxon>Pseudomonadota</taxon>
        <taxon>Alphaproteobacteria</taxon>
        <taxon>Acetobacterales</taxon>
        <taxon>Acetobacteraceae</taxon>
        <taxon>Parasaccharibacter</taxon>
    </lineage>
</organism>